<dbReference type="STRING" id="363999.A0A439CLR7"/>
<sequence>GLDRLEHAARSLDADAARLMELEMAPFVGDPEVIKDMRSKLKEWLVQNTIRADPMVRDALGKSLQKRRVNAPAGAKGTK</sequence>
<keyword evidence="2" id="KW-1185">Reference proteome</keyword>
<proteinExistence type="predicted"/>
<evidence type="ECO:0000313" key="2">
    <source>
        <dbReference type="Proteomes" id="UP000286045"/>
    </source>
</evidence>
<accession>A0A439CLR7</accession>
<name>A0A439CLR7_9PEZI</name>
<dbReference type="Proteomes" id="UP000286045">
    <property type="component" value="Unassembled WGS sequence"/>
</dbReference>
<protein>
    <submittedName>
        <fullName evidence="1">Uncharacterized protein</fullName>
    </submittedName>
</protein>
<dbReference type="AlphaFoldDB" id="A0A439CLR7"/>
<feature type="non-terminal residue" evidence="1">
    <location>
        <position position="1"/>
    </location>
</feature>
<dbReference type="EMBL" id="RYZI01000955">
    <property type="protein sequence ID" value="RWA03084.1"/>
    <property type="molecule type" value="Genomic_DNA"/>
</dbReference>
<reference evidence="1 2" key="1">
    <citation type="submission" date="2018-12" db="EMBL/GenBank/DDBJ databases">
        <title>Draft genome sequence of Xylaria grammica IHI A82.</title>
        <authorList>
            <person name="Buettner E."/>
            <person name="Kellner H."/>
        </authorList>
    </citation>
    <scope>NUCLEOTIDE SEQUENCE [LARGE SCALE GENOMIC DNA]</scope>
    <source>
        <strain evidence="1 2">IHI A82</strain>
    </source>
</reference>
<evidence type="ECO:0000313" key="1">
    <source>
        <dbReference type="EMBL" id="RWA03084.1"/>
    </source>
</evidence>
<organism evidence="1 2">
    <name type="scientific">Xylaria grammica</name>
    <dbReference type="NCBI Taxonomy" id="363999"/>
    <lineage>
        <taxon>Eukaryota</taxon>
        <taxon>Fungi</taxon>
        <taxon>Dikarya</taxon>
        <taxon>Ascomycota</taxon>
        <taxon>Pezizomycotina</taxon>
        <taxon>Sordariomycetes</taxon>
        <taxon>Xylariomycetidae</taxon>
        <taxon>Xylariales</taxon>
        <taxon>Xylariaceae</taxon>
        <taxon>Xylaria</taxon>
    </lineage>
</organism>
<gene>
    <name evidence="1" type="ORF">EKO27_g12021</name>
</gene>
<comment type="caution">
    <text evidence="1">The sequence shown here is derived from an EMBL/GenBank/DDBJ whole genome shotgun (WGS) entry which is preliminary data.</text>
</comment>